<evidence type="ECO:0000256" key="5">
    <source>
        <dbReference type="PIRNR" id="PIRNR000241"/>
    </source>
</evidence>
<feature type="binding site" evidence="7">
    <location>
        <position position="244"/>
    </location>
    <ligand>
        <name>urate</name>
        <dbReference type="ChEBI" id="CHEBI:17775"/>
    </ligand>
</feature>
<feature type="binding site" evidence="7">
    <location>
        <position position="244"/>
    </location>
    <ligand>
        <name>5-hydroxyisourate</name>
        <dbReference type="ChEBI" id="CHEBI:18072"/>
    </ligand>
</feature>
<proteinExistence type="inferred from homology"/>
<feature type="binding site" evidence="7">
    <location>
        <position position="218"/>
    </location>
    <ligand>
        <name>5-hydroxyisourate</name>
        <dbReference type="ChEBI" id="CHEBI:18072"/>
    </ligand>
</feature>
<evidence type="ECO:0000256" key="7">
    <source>
        <dbReference type="PIRSR" id="PIRSR000241-2"/>
    </source>
</evidence>
<evidence type="ECO:0000256" key="2">
    <source>
        <dbReference type="ARBA" id="ARBA00009760"/>
    </source>
</evidence>
<dbReference type="EC" id="1.7.3.3" evidence="5 8"/>
<name>A0A4P2Q1S3_SORCE</name>
<dbReference type="RefSeq" id="WP_129348272.1">
    <property type="nucleotide sequence ID" value="NZ_CP012670.1"/>
</dbReference>
<evidence type="ECO:0000313" key="9">
    <source>
        <dbReference type="EMBL" id="AUX23225.1"/>
    </source>
</evidence>
<dbReference type="OrthoDB" id="9809009at2"/>
<dbReference type="PIRSF" id="PIRSF000241">
    <property type="entry name" value="Urate_oxidase"/>
    <property type="match status" value="1"/>
</dbReference>
<accession>A0A4P2Q1S3</accession>
<feature type="binding site" evidence="7">
    <location>
        <position position="175"/>
    </location>
    <ligand>
        <name>urate</name>
        <dbReference type="ChEBI" id="CHEBI:17775"/>
    </ligand>
</feature>
<dbReference type="SUPFAM" id="SSF55620">
    <property type="entry name" value="Tetrahydrobiopterin biosynthesis enzymes-like"/>
    <property type="match status" value="2"/>
</dbReference>
<dbReference type="Gene3D" id="3.10.270.10">
    <property type="entry name" value="Urate Oxidase"/>
    <property type="match status" value="1"/>
</dbReference>
<evidence type="ECO:0000256" key="4">
    <source>
        <dbReference type="ARBA" id="ARBA00023002"/>
    </source>
</evidence>
<dbReference type="PROSITE" id="PS00366">
    <property type="entry name" value="URICASE"/>
    <property type="match status" value="1"/>
</dbReference>
<dbReference type="EMBL" id="CP012670">
    <property type="protein sequence ID" value="AUX23225.1"/>
    <property type="molecule type" value="Genomic_DNA"/>
</dbReference>
<dbReference type="NCBIfam" id="TIGR03383">
    <property type="entry name" value="urate_oxi"/>
    <property type="match status" value="1"/>
</dbReference>
<dbReference type="InterPro" id="IPR002042">
    <property type="entry name" value="Uricase"/>
</dbReference>
<evidence type="ECO:0000313" key="10">
    <source>
        <dbReference type="Proteomes" id="UP000295781"/>
    </source>
</evidence>
<evidence type="ECO:0000256" key="1">
    <source>
        <dbReference type="ARBA" id="ARBA00004831"/>
    </source>
</evidence>
<comment type="function">
    <text evidence="5 8">Catalyzes the oxidation of uric acid to 5-hydroxyisourate, which is further processed to form (S)-allantoin.</text>
</comment>
<feature type="binding site" evidence="7">
    <location>
        <position position="57"/>
    </location>
    <ligand>
        <name>5-hydroxyisourate</name>
        <dbReference type="ChEBI" id="CHEBI:18072"/>
    </ligand>
</feature>
<keyword evidence="4 5" id="KW-0560">Oxidoreductase</keyword>
<comment type="pathway">
    <text evidence="1 5">Purine metabolism; urate degradation; (S)-allantoin from urate: step 1/3.</text>
</comment>
<dbReference type="PRINTS" id="PR00093">
    <property type="entry name" value="URICASE"/>
</dbReference>
<feature type="binding site" evidence="7">
    <location>
        <position position="57"/>
    </location>
    <ligand>
        <name>O2</name>
        <dbReference type="ChEBI" id="CHEBI:15379"/>
    </ligand>
</feature>
<keyword evidence="3 5" id="KW-0659">Purine metabolism</keyword>
<evidence type="ECO:0000256" key="3">
    <source>
        <dbReference type="ARBA" id="ARBA00022631"/>
    </source>
</evidence>
<dbReference type="PANTHER" id="PTHR42874:SF1">
    <property type="entry name" value="URICASE"/>
    <property type="match status" value="1"/>
</dbReference>
<comment type="catalytic activity">
    <reaction evidence="5 8">
        <text>urate + O2 + H2O = 5-hydroxyisourate + H2O2</text>
        <dbReference type="Rhea" id="RHEA:21368"/>
        <dbReference type="ChEBI" id="CHEBI:15377"/>
        <dbReference type="ChEBI" id="CHEBI:15379"/>
        <dbReference type="ChEBI" id="CHEBI:16240"/>
        <dbReference type="ChEBI" id="CHEBI:17775"/>
        <dbReference type="ChEBI" id="CHEBI:18072"/>
        <dbReference type="EC" id="1.7.3.3"/>
    </reaction>
</comment>
<dbReference type="UniPathway" id="UPA00394">
    <property type="reaction ID" value="UER00650"/>
</dbReference>
<dbReference type="InterPro" id="IPR019842">
    <property type="entry name" value="Uricase_CS"/>
</dbReference>
<dbReference type="GO" id="GO:0004846">
    <property type="term" value="F:urate oxidase activity"/>
    <property type="evidence" value="ECO:0007669"/>
    <property type="project" value="UniProtKB-EC"/>
</dbReference>
<dbReference type="GO" id="GO:0006144">
    <property type="term" value="P:purine nucleobase metabolic process"/>
    <property type="evidence" value="ECO:0007669"/>
    <property type="project" value="UniProtKB-KW"/>
</dbReference>
<feature type="binding site" evidence="7">
    <location>
        <position position="158"/>
    </location>
    <ligand>
        <name>urate</name>
        <dbReference type="ChEBI" id="CHEBI:17775"/>
    </ligand>
</feature>
<evidence type="ECO:0000256" key="6">
    <source>
        <dbReference type="PIRSR" id="PIRSR000241-1"/>
    </source>
</evidence>
<feature type="binding site" evidence="7">
    <location>
        <position position="244"/>
    </location>
    <ligand>
        <name>O2</name>
        <dbReference type="ChEBI" id="CHEBI:15379"/>
    </ligand>
</feature>
<dbReference type="Pfam" id="PF01014">
    <property type="entry name" value="Uricase"/>
    <property type="match status" value="2"/>
</dbReference>
<feature type="active site" description="Charge relay system" evidence="6">
    <location>
        <position position="246"/>
    </location>
</feature>
<dbReference type="Proteomes" id="UP000295781">
    <property type="component" value="Chromosome"/>
</dbReference>
<feature type="binding site" evidence="7">
    <location>
        <position position="175"/>
    </location>
    <ligand>
        <name>5-hydroxyisourate</name>
        <dbReference type="ChEBI" id="CHEBI:18072"/>
    </ligand>
</feature>
<feature type="active site" description="Charge relay system" evidence="6">
    <location>
        <position position="57"/>
    </location>
</feature>
<gene>
    <name evidence="9" type="ORF">SOCEGT47_037480</name>
</gene>
<evidence type="ECO:0000256" key="8">
    <source>
        <dbReference type="RuleBase" id="RU004455"/>
    </source>
</evidence>
<comment type="similarity">
    <text evidence="2 5 8">Belongs to the uricase family.</text>
</comment>
<feature type="binding site" evidence="7">
    <location>
        <position position="158"/>
    </location>
    <ligand>
        <name>5-hydroxyisourate</name>
        <dbReference type="ChEBI" id="CHEBI:18072"/>
    </ligand>
</feature>
<feature type="binding site" evidence="7">
    <location>
        <position position="57"/>
    </location>
    <ligand>
        <name>urate</name>
        <dbReference type="ChEBI" id="CHEBI:17775"/>
    </ligand>
</feature>
<dbReference type="PANTHER" id="PTHR42874">
    <property type="entry name" value="URICASE"/>
    <property type="match status" value="1"/>
</dbReference>
<protein>
    <recommendedName>
        <fullName evidence="5 8">Uricase</fullName>
        <ecNumber evidence="5 8">1.7.3.3</ecNumber>
    </recommendedName>
    <alternativeName>
        <fullName evidence="5">Urate oxidase</fullName>
    </alternativeName>
</protein>
<dbReference type="AlphaFoldDB" id="A0A4P2Q1S3"/>
<feature type="binding site" evidence="7">
    <location>
        <position position="217"/>
    </location>
    <ligand>
        <name>5-hydroxyisourate</name>
        <dbReference type="ChEBI" id="CHEBI:18072"/>
    </ligand>
</feature>
<sequence length="282" mass="30732">MSTSLVQNSYGKSRVRLVKVRRADGRHELTDLSVDVQLAGDFDDAYTRGDNSRVLPTDTMKNTVYALAKGHPVEPIEDFGVLLAEHFLGTPHARRVRIAITEHVWSRIDAGGGPHRHAFLRAGQERRTAEISAASASEIAVESGIADLLVLKTTGSAFSGFPRDPFTTLKEADDRILATVMVARWRTAGRDEAPTRTWESARRALLETFAEQHSLSVQHTLHALGEAVFAACPAISEVSLSLPNKHCLLVDLSPFGLANEGEIFVPVDEPHGLIEATLKRGG</sequence>
<feature type="binding site" evidence="7">
    <location>
        <position position="217"/>
    </location>
    <ligand>
        <name>urate</name>
        <dbReference type="ChEBI" id="CHEBI:17775"/>
    </ligand>
</feature>
<dbReference type="GO" id="GO:0019628">
    <property type="term" value="P:urate catabolic process"/>
    <property type="evidence" value="ECO:0007669"/>
    <property type="project" value="UniProtKB-UniPathway"/>
</dbReference>
<reference evidence="9 10" key="1">
    <citation type="submission" date="2015-09" db="EMBL/GenBank/DDBJ databases">
        <title>Sorangium comparison.</title>
        <authorList>
            <person name="Zaburannyi N."/>
            <person name="Bunk B."/>
            <person name="Overmann J."/>
            <person name="Mueller R."/>
        </authorList>
    </citation>
    <scope>NUCLEOTIDE SEQUENCE [LARGE SCALE GENOMIC DNA]</scope>
    <source>
        <strain evidence="9 10">So ceGT47</strain>
    </source>
</reference>
<feature type="active site" description="Charge relay system" evidence="6">
    <location>
        <position position="12"/>
    </location>
</feature>
<organism evidence="9 10">
    <name type="scientific">Sorangium cellulosum</name>
    <name type="common">Polyangium cellulosum</name>
    <dbReference type="NCBI Taxonomy" id="56"/>
    <lineage>
        <taxon>Bacteria</taxon>
        <taxon>Pseudomonadati</taxon>
        <taxon>Myxococcota</taxon>
        <taxon>Polyangia</taxon>
        <taxon>Polyangiales</taxon>
        <taxon>Polyangiaceae</taxon>
        <taxon>Sorangium</taxon>
    </lineage>
</organism>
<feature type="binding site" evidence="7">
    <location>
        <position position="218"/>
    </location>
    <ligand>
        <name>urate</name>
        <dbReference type="ChEBI" id="CHEBI:17775"/>
    </ligand>
</feature>
<feature type="binding site" evidence="7">
    <location>
        <position position="58"/>
    </location>
    <ligand>
        <name>urate</name>
        <dbReference type="ChEBI" id="CHEBI:17775"/>
    </ligand>
</feature>